<dbReference type="Gene3D" id="3.20.20.190">
    <property type="entry name" value="Phosphatidylinositol (PI) phosphodiesterase"/>
    <property type="match status" value="1"/>
</dbReference>
<dbReference type="PANTHER" id="PTHR43805:SF1">
    <property type="entry name" value="GP-PDE DOMAIN-CONTAINING PROTEIN"/>
    <property type="match status" value="1"/>
</dbReference>
<sequence>MDALSAKCADLVLSILVCLGAPPLLNSAFLGTLAESSALETDASFPPPRFIRARSEEKSSHGQLPQIIAHRGYNTKFPENSMAAFRGAIEAGAHALETDVRLTRDGVVVLSHDPTLMRCFGVEKKISDCDWEYISGLQTLKEPHESMPRLLDLIEFLAQPDAASIWLQLDIKPDINADEMMSRIAAVFKQVPESPGSPWKERVVLGFWAAKYVPLCQKHLPGFPLVNITFSVAYAEQFLAMDNISFVMMQATLLSPRGRNFIKRAKVAGRQVISWTVNDEYDLDWVVKRKLDGVITDDPKRFVDLMDPSNGKAISASRPLSKIPGLVRINFLVSTFSWLFGWKHGYGIERRFPLFSSRVKTS</sequence>
<evidence type="ECO:0000259" key="2">
    <source>
        <dbReference type="PROSITE" id="PS51704"/>
    </source>
</evidence>
<keyword evidence="4" id="KW-1185">Reference proteome</keyword>
<dbReference type="GO" id="GO:0008081">
    <property type="term" value="F:phosphoric diester hydrolase activity"/>
    <property type="evidence" value="ECO:0007669"/>
    <property type="project" value="InterPro"/>
</dbReference>
<proteinExistence type="predicted"/>
<dbReference type="EMBL" id="CP138581">
    <property type="protein sequence ID" value="WPG99088.1"/>
    <property type="molecule type" value="Genomic_DNA"/>
</dbReference>
<dbReference type="PROSITE" id="PS51704">
    <property type="entry name" value="GP_PDE"/>
    <property type="match status" value="1"/>
</dbReference>
<protein>
    <recommendedName>
        <fullName evidence="2">GP-PDE domain-containing protein</fullName>
    </recommendedName>
</protein>
<accession>A0AAQ3LZY3</accession>
<feature type="domain" description="GP-PDE" evidence="2">
    <location>
        <begin position="65"/>
        <end position="306"/>
    </location>
</feature>
<keyword evidence="1" id="KW-0732">Signal</keyword>
<evidence type="ECO:0000313" key="4">
    <source>
        <dbReference type="Proteomes" id="UP001303373"/>
    </source>
</evidence>
<dbReference type="PANTHER" id="PTHR43805">
    <property type="entry name" value="GLYCEROPHOSPHORYL DIESTER PHOSPHODIESTERASE"/>
    <property type="match status" value="1"/>
</dbReference>
<dbReference type="AlphaFoldDB" id="A0AAQ3LZY3"/>
<dbReference type="InterPro" id="IPR030395">
    <property type="entry name" value="GP_PDE_dom"/>
</dbReference>
<dbReference type="Pfam" id="PF03009">
    <property type="entry name" value="GDPD"/>
    <property type="match status" value="1"/>
</dbReference>
<name>A0AAQ3LZY3_9PEZI</name>
<feature type="signal peptide" evidence="1">
    <location>
        <begin position="1"/>
        <end position="20"/>
    </location>
</feature>
<gene>
    <name evidence="3" type="ORF">R9X50_00189700</name>
</gene>
<dbReference type="GO" id="GO:0006629">
    <property type="term" value="P:lipid metabolic process"/>
    <property type="evidence" value="ECO:0007669"/>
    <property type="project" value="InterPro"/>
</dbReference>
<organism evidence="3 4">
    <name type="scientific">Acrodontium crateriforme</name>
    <dbReference type="NCBI Taxonomy" id="150365"/>
    <lineage>
        <taxon>Eukaryota</taxon>
        <taxon>Fungi</taxon>
        <taxon>Dikarya</taxon>
        <taxon>Ascomycota</taxon>
        <taxon>Pezizomycotina</taxon>
        <taxon>Dothideomycetes</taxon>
        <taxon>Dothideomycetidae</taxon>
        <taxon>Mycosphaerellales</taxon>
        <taxon>Teratosphaeriaceae</taxon>
        <taxon>Acrodontium</taxon>
    </lineage>
</organism>
<dbReference type="CDD" id="cd08570">
    <property type="entry name" value="GDPD_YPL206cp_fungi"/>
    <property type="match status" value="1"/>
</dbReference>
<reference evidence="3 4" key="1">
    <citation type="submission" date="2023-11" db="EMBL/GenBank/DDBJ databases">
        <title>An acidophilic fungus is an integral part of prey digestion in a carnivorous sundew plant.</title>
        <authorList>
            <person name="Tsai I.J."/>
        </authorList>
    </citation>
    <scope>NUCLEOTIDE SEQUENCE [LARGE SCALE GENOMIC DNA]</scope>
    <source>
        <strain evidence="3">169a</strain>
    </source>
</reference>
<dbReference type="SUPFAM" id="SSF51695">
    <property type="entry name" value="PLC-like phosphodiesterases"/>
    <property type="match status" value="1"/>
</dbReference>
<dbReference type="InterPro" id="IPR017946">
    <property type="entry name" value="PLC-like_Pdiesterase_TIM-brl"/>
</dbReference>
<feature type="chain" id="PRO_5043014625" description="GP-PDE domain-containing protein" evidence="1">
    <location>
        <begin position="21"/>
        <end position="362"/>
    </location>
</feature>
<evidence type="ECO:0000313" key="3">
    <source>
        <dbReference type="EMBL" id="WPG99088.1"/>
    </source>
</evidence>
<dbReference type="Proteomes" id="UP001303373">
    <property type="component" value="Chromosome 2"/>
</dbReference>
<evidence type="ECO:0000256" key="1">
    <source>
        <dbReference type="SAM" id="SignalP"/>
    </source>
</evidence>